<dbReference type="PROSITE" id="PS00463">
    <property type="entry name" value="ZN2_CY6_FUNGAL_1"/>
    <property type="match status" value="1"/>
</dbReference>
<accession>A0ABP1EAD1</accession>
<evidence type="ECO:0000256" key="4">
    <source>
        <dbReference type="ARBA" id="ARBA00023125"/>
    </source>
</evidence>
<evidence type="ECO:0000256" key="7">
    <source>
        <dbReference type="SAM" id="MobiDB-lite"/>
    </source>
</evidence>
<evidence type="ECO:0000313" key="9">
    <source>
        <dbReference type="EMBL" id="CAL1716293.1"/>
    </source>
</evidence>
<dbReference type="Gene3D" id="4.10.240.10">
    <property type="entry name" value="Zn(2)-C6 fungal-type DNA-binding domain"/>
    <property type="match status" value="1"/>
</dbReference>
<keyword evidence="5" id="KW-0804">Transcription</keyword>
<dbReference type="PROSITE" id="PS50048">
    <property type="entry name" value="ZN2_CY6_FUNGAL_2"/>
    <property type="match status" value="1"/>
</dbReference>
<organism evidence="9 10">
    <name type="scientific">Somion occarium</name>
    <dbReference type="NCBI Taxonomy" id="3059160"/>
    <lineage>
        <taxon>Eukaryota</taxon>
        <taxon>Fungi</taxon>
        <taxon>Dikarya</taxon>
        <taxon>Basidiomycota</taxon>
        <taxon>Agaricomycotina</taxon>
        <taxon>Agaricomycetes</taxon>
        <taxon>Polyporales</taxon>
        <taxon>Cerrenaceae</taxon>
        <taxon>Somion</taxon>
    </lineage>
</organism>
<dbReference type="Pfam" id="PF04082">
    <property type="entry name" value="Fungal_trans"/>
    <property type="match status" value="1"/>
</dbReference>
<gene>
    <name evidence="9" type="ORF">GFSPODELE1_LOCUS10691</name>
</gene>
<reference evidence="10" key="1">
    <citation type="submission" date="2024-04" db="EMBL/GenBank/DDBJ databases">
        <authorList>
            <person name="Shaw F."/>
            <person name="Minotto A."/>
        </authorList>
    </citation>
    <scope>NUCLEOTIDE SEQUENCE [LARGE SCALE GENOMIC DNA]</scope>
</reference>
<feature type="compositionally biased region" description="Low complexity" evidence="7">
    <location>
        <begin position="949"/>
        <end position="968"/>
    </location>
</feature>
<dbReference type="SMART" id="SM00906">
    <property type="entry name" value="Fungal_trans"/>
    <property type="match status" value="1"/>
</dbReference>
<dbReference type="PANTHER" id="PTHR31845">
    <property type="entry name" value="FINGER DOMAIN PROTEIN, PUTATIVE-RELATED"/>
    <property type="match status" value="1"/>
</dbReference>
<dbReference type="InterPro" id="IPR007219">
    <property type="entry name" value="XnlR_reg_dom"/>
</dbReference>
<dbReference type="SUPFAM" id="SSF57701">
    <property type="entry name" value="Zn2/Cys6 DNA-binding domain"/>
    <property type="match status" value="1"/>
</dbReference>
<dbReference type="InterPro" id="IPR001138">
    <property type="entry name" value="Zn2Cys6_DnaBD"/>
</dbReference>
<keyword evidence="3" id="KW-0805">Transcription regulation</keyword>
<feature type="domain" description="Zn(2)-C6 fungal-type" evidence="8">
    <location>
        <begin position="228"/>
        <end position="260"/>
    </location>
</feature>
<feature type="region of interest" description="Disordered" evidence="7">
    <location>
        <begin position="181"/>
        <end position="226"/>
    </location>
</feature>
<dbReference type="InterPro" id="IPR036864">
    <property type="entry name" value="Zn2-C6_fun-type_DNA-bd_sf"/>
</dbReference>
<feature type="compositionally biased region" description="Basic and acidic residues" evidence="7">
    <location>
        <begin position="193"/>
        <end position="223"/>
    </location>
</feature>
<feature type="compositionally biased region" description="Acidic residues" evidence="7">
    <location>
        <begin position="402"/>
        <end position="418"/>
    </location>
</feature>
<name>A0ABP1EAD1_9APHY</name>
<feature type="region of interest" description="Disordered" evidence="7">
    <location>
        <begin position="402"/>
        <end position="427"/>
    </location>
</feature>
<dbReference type="EMBL" id="OZ037952">
    <property type="protein sequence ID" value="CAL1716293.1"/>
    <property type="molecule type" value="Genomic_DNA"/>
</dbReference>
<feature type="region of interest" description="Disordered" evidence="7">
    <location>
        <begin position="1"/>
        <end position="66"/>
    </location>
</feature>
<keyword evidence="6" id="KW-0539">Nucleus</keyword>
<comment type="subcellular location">
    <subcellularLocation>
        <location evidence="1">Nucleus</location>
    </subcellularLocation>
</comment>
<keyword evidence="4" id="KW-0238">DNA-binding</keyword>
<dbReference type="SMART" id="SM00066">
    <property type="entry name" value="GAL4"/>
    <property type="match status" value="1"/>
</dbReference>
<keyword evidence="2" id="KW-0479">Metal-binding</keyword>
<feature type="region of interest" description="Disordered" evidence="7">
    <location>
        <begin position="305"/>
        <end position="332"/>
    </location>
</feature>
<feature type="compositionally biased region" description="Acidic residues" evidence="7">
    <location>
        <begin position="476"/>
        <end position="486"/>
    </location>
</feature>
<dbReference type="InterPro" id="IPR051089">
    <property type="entry name" value="prtT"/>
</dbReference>
<feature type="region of interest" description="Disordered" evidence="7">
    <location>
        <begin position="124"/>
        <end position="156"/>
    </location>
</feature>
<dbReference type="Proteomes" id="UP001497453">
    <property type="component" value="Chromosome 9"/>
</dbReference>
<dbReference type="CDD" id="cd12148">
    <property type="entry name" value="fungal_TF_MHR"/>
    <property type="match status" value="1"/>
</dbReference>
<feature type="region of interest" description="Disordered" evidence="7">
    <location>
        <begin position="464"/>
        <end position="489"/>
    </location>
</feature>
<evidence type="ECO:0000256" key="1">
    <source>
        <dbReference type="ARBA" id="ARBA00004123"/>
    </source>
</evidence>
<evidence type="ECO:0000313" key="10">
    <source>
        <dbReference type="Proteomes" id="UP001497453"/>
    </source>
</evidence>
<evidence type="ECO:0000259" key="8">
    <source>
        <dbReference type="PROSITE" id="PS50048"/>
    </source>
</evidence>
<feature type="region of interest" description="Disordered" evidence="7">
    <location>
        <begin position="920"/>
        <end position="979"/>
    </location>
</feature>
<feature type="compositionally biased region" description="Polar residues" evidence="7">
    <location>
        <begin position="305"/>
        <end position="331"/>
    </location>
</feature>
<dbReference type="PANTHER" id="PTHR31845:SF19">
    <property type="entry name" value="TRANSCRIPTION FACTOR DOMAIN-CONTAINING PROTEIN"/>
    <property type="match status" value="1"/>
</dbReference>
<sequence length="1064" mass="118114">MNAWNQPQAAPQLEQEYSLDPNVYDIQANPNQRYGQRPGMPASSHVPNFTPFPQTFGPGAQSTFNFPTGQNQTANQQFDNNAYYQSSLSDLRGQHAFPTQGSHFGGSPSSIQSSSILPGHGLYQNTSPPGGYGQGHSDAPIFDGSPGSAASGVPTSNVYVPSNAPLSQHYSLNQVDTKMAPPIAQGSSYFPSDRGETSAKRPRADEHGQHESEGTDSRSEPVRKTPGACARCKGLKVRCEFKTDPDTCKRCLNAGAECVIPGRKKRRAPPKRELLLKQIQSQADQIKTLMTQLDEANRKVDVTSHISNAPSPATASTDLHSSLPSDFTSPDSEYGLLSPSLDQVAKPDVLDWIQKARESLEEFGGYINATTGLFSNDGSVVGDNYDIDDDIAIDIEDVDADDNGTLMDEGEIDYDISGDEGSNMGGNRRHMRNVSGDASKRGVATLPTTAAPFGLMARLALEMPRKRRPSNGASDVAEEEPDDDDTLPNNNYFVPAAAPDRPLIDDRHEPPHILRKGIVTPAEVESLFKIYWDHMNISLNILDPDLYTPQKTYWRSPFLFTVICAVASRFYTPRPELYQQAMHFARLAAGTALIGGRKSVEVVQAYLILAMNPVPCRRWEDDRSWVFLGLAIRIATAINLHLPFTTKPRNEQHAREMLNRTRTWLACFNLDRSFGSQYGKPPIINNTDYTANHCAEWWHSSPYNLPNFDIHIACYSNELRVMADFGLKIRSDRNNPTGFNKSLDIPKLAAETDDELIRLWETWSALLEKHTDLNEQRCNFRRGLLRLAFTYARLTALSLGFQFGRKPDGDDVMLWRCLRVAKEVAKTYVDDIGIPEQRIYLRHGPDSQSVFVTFACTFLIKLLQPKYAGYLPIHERGEIRELVRRVADLLGSSDVTVDDRHYPKLYSRFLKGLLETPMAKDDPPISVNRQNAKALSESPATRYGELYKSSSSTSTRGSVSNPSSARPSASPPPQEPAVDHFSQQLAAGLDPYSSALFQGGSGLNVPEYFNPPLPFEPEMIQSMQSLTDPALYHDVMSGFSWMGEMHQNDSDMNLHYDPRTYGAA</sequence>
<dbReference type="CDD" id="cd00067">
    <property type="entry name" value="GAL4"/>
    <property type="match status" value="1"/>
</dbReference>
<proteinExistence type="predicted"/>
<protein>
    <recommendedName>
        <fullName evidence="8">Zn(2)-C6 fungal-type domain-containing protein</fullName>
    </recommendedName>
</protein>
<evidence type="ECO:0000256" key="5">
    <source>
        <dbReference type="ARBA" id="ARBA00023163"/>
    </source>
</evidence>
<evidence type="ECO:0000256" key="3">
    <source>
        <dbReference type="ARBA" id="ARBA00023015"/>
    </source>
</evidence>
<evidence type="ECO:0000256" key="6">
    <source>
        <dbReference type="ARBA" id="ARBA00023242"/>
    </source>
</evidence>
<evidence type="ECO:0000256" key="2">
    <source>
        <dbReference type="ARBA" id="ARBA00022723"/>
    </source>
</evidence>
<dbReference type="Pfam" id="PF00172">
    <property type="entry name" value="Zn_clus"/>
    <property type="match status" value="1"/>
</dbReference>
<keyword evidence="10" id="KW-1185">Reference proteome</keyword>